<dbReference type="PANTHER" id="PTHR48082:SF2">
    <property type="entry name" value="ATP SYNTHASE SUBUNIT ALPHA, MITOCHONDRIAL"/>
    <property type="match status" value="1"/>
</dbReference>
<dbReference type="GO" id="GO:0005743">
    <property type="term" value="C:mitochondrial inner membrane"/>
    <property type="evidence" value="ECO:0007669"/>
    <property type="project" value="UniProtKB-SubCell"/>
</dbReference>
<dbReference type="eggNOG" id="KOG1353">
    <property type="taxonomic scope" value="Eukaryota"/>
</dbReference>
<dbReference type="CDD" id="cd18113">
    <property type="entry name" value="ATP-synt_F1_alpha_C"/>
    <property type="match status" value="1"/>
</dbReference>
<dbReference type="Pfam" id="PF00306">
    <property type="entry name" value="ATP-synt_ab_C"/>
    <property type="match status" value="1"/>
</dbReference>
<accession>M7SVM7</accession>
<feature type="domain" description="ATPase F1/V1/A1 complex alpha/beta subunit N-terminal" evidence="15">
    <location>
        <begin position="68"/>
        <end position="134"/>
    </location>
</feature>
<keyword evidence="4 12" id="KW-0813">Transport</keyword>
<comment type="subcellular location">
    <subcellularLocation>
        <location evidence="1">Mitochondrion inner membrane</location>
    </subcellularLocation>
</comment>
<evidence type="ECO:0000256" key="11">
    <source>
        <dbReference type="ARBA" id="ARBA00023310"/>
    </source>
</evidence>
<organism evidence="16 17">
    <name type="scientific">Eutypa lata (strain UCR-EL1)</name>
    <name type="common">Grapevine dieback disease fungus</name>
    <name type="synonym">Eutypa armeniacae</name>
    <dbReference type="NCBI Taxonomy" id="1287681"/>
    <lineage>
        <taxon>Eukaryota</taxon>
        <taxon>Fungi</taxon>
        <taxon>Dikarya</taxon>
        <taxon>Ascomycota</taxon>
        <taxon>Pezizomycotina</taxon>
        <taxon>Sordariomycetes</taxon>
        <taxon>Xylariomycetidae</taxon>
        <taxon>Xylariales</taxon>
        <taxon>Diatrypaceae</taxon>
        <taxon>Eutypa</taxon>
    </lineage>
</organism>
<dbReference type="InterPro" id="IPR033732">
    <property type="entry name" value="ATP_synth_F1_a_nt-bd_dom"/>
</dbReference>
<dbReference type="HAMAP" id="MF_01346">
    <property type="entry name" value="ATP_synth_alpha_bact"/>
    <property type="match status" value="1"/>
</dbReference>
<evidence type="ECO:0000259" key="14">
    <source>
        <dbReference type="Pfam" id="PF00306"/>
    </source>
</evidence>
<dbReference type="FunFam" id="3.40.50.300:FF:002432">
    <property type="entry name" value="ATP synthase subunit alpha, mitochondrial"/>
    <property type="match status" value="1"/>
</dbReference>
<evidence type="ECO:0000256" key="5">
    <source>
        <dbReference type="ARBA" id="ARBA00022741"/>
    </source>
</evidence>
<dbReference type="KEGG" id="ela:UCREL1_2318"/>
<feature type="domain" description="ATPase F1/V1/A1 complex alpha/beta subunit nucleotide-binding" evidence="13">
    <location>
        <begin position="326"/>
        <end position="452"/>
    </location>
</feature>
<keyword evidence="8 12" id="KW-0406">Ion transport</keyword>
<dbReference type="InterPro" id="IPR000194">
    <property type="entry name" value="ATPase_F1/V1/A1_a/bsu_nucl-bd"/>
</dbReference>
<gene>
    <name evidence="16" type="ORF">UCREL1_2318</name>
</gene>
<dbReference type="Pfam" id="PF00006">
    <property type="entry name" value="ATP-synt_ab"/>
    <property type="match status" value="2"/>
</dbReference>
<dbReference type="AlphaFoldDB" id="M7SVM7"/>
<name>M7SVM7_EUTLA</name>
<keyword evidence="10" id="KW-0139">CF(1)</keyword>
<dbReference type="InterPro" id="IPR005294">
    <property type="entry name" value="ATP_synth_F1_asu"/>
</dbReference>
<evidence type="ECO:0000259" key="13">
    <source>
        <dbReference type="Pfam" id="PF00006"/>
    </source>
</evidence>
<dbReference type="Pfam" id="PF02874">
    <property type="entry name" value="ATP-synt_ab_N"/>
    <property type="match status" value="1"/>
</dbReference>
<evidence type="ECO:0000256" key="8">
    <source>
        <dbReference type="ARBA" id="ARBA00023065"/>
    </source>
</evidence>
<dbReference type="PROSITE" id="PS00152">
    <property type="entry name" value="ATPASE_ALPHA_BETA"/>
    <property type="match status" value="1"/>
</dbReference>
<dbReference type="SUPFAM" id="SSF52540">
    <property type="entry name" value="P-loop containing nucleoside triphosphate hydrolases"/>
    <property type="match status" value="1"/>
</dbReference>
<keyword evidence="11" id="KW-0066">ATP synthesis</keyword>
<evidence type="ECO:0000256" key="2">
    <source>
        <dbReference type="ARBA" id="ARBA00008936"/>
    </source>
</evidence>
<evidence type="ECO:0000256" key="6">
    <source>
        <dbReference type="ARBA" id="ARBA00022781"/>
    </source>
</evidence>
<dbReference type="FunFam" id="2.40.30.20:FF:000001">
    <property type="entry name" value="ATP synthase subunit alpha"/>
    <property type="match status" value="1"/>
</dbReference>
<evidence type="ECO:0000256" key="9">
    <source>
        <dbReference type="ARBA" id="ARBA00023136"/>
    </source>
</evidence>
<dbReference type="Proteomes" id="UP000012174">
    <property type="component" value="Unassembled WGS sequence"/>
</dbReference>
<evidence type="ECO:0000256" key="7">
    <source>
        <dbReference type="ARBA" id="ARBA00022840"/>
    </source>
</evidence>
<evidence type="ECO:0000313" key="16">
    <source>
        <dbReference type="EMBL" id="EMR70644.1"/>
    </source>
</evidence>
<dbReference type="GO" id="GO:0005524">
    <property type="term" value="F:ATP binding"/>
    <property type="evidence" value="ECO:0007669"/>
    <property type="project" value="UniProtKB-KW"/>
</dbReference>
<dbReference type="CDD" id="cd18116">
    <property type="entry name" value="ATP-synt_F1_alpha_N"/>
    <property type="match status" value="1"/>
</dbReference>
<keyword evidence="5" id="KW-0547">Nucleotide-binding</keyword>
<feature type="domain" description="ATPase F1/V1/A1 complex alpha/beta subunit nucleotide-binding" evidence="13">
    <location>
        <begin position="191"/>
        <end position="293"/>
    </location>
</feature>
<dbReference type="CDD" id="cd01132">
    <property type="entry name" value="F1-ATPase_alpha_CD"/>
    <property type="match status" value="1"/>
</dbReference>
<dbReference type="HOGENOM" id="CLU_010091_2_0_1"/>
<evidence type="ECO:0000256" key="4">
    <source>
        <dbReference type="ARBA" id="ARBA00022448"/>
    </source>
</evidence>
<dbReference type="SUPFAM" id="SSF50615">
    <property type="entry name" value="N-terminal domain of alpha and beta subunits of F1 ATP synthase"/>
    <property type="match status" value="1"/>
</dbReference>
<dbReference type="GO" id="GO:0045259">
    <property type="term" value="C:proton-transporting ATP synthase complex"/>
    <property type="evidence" value="ECO:0007669"/>
    <property type="project" value="UniProtKB-KW"/>
</dbReference>
<dbReference type="Gene3D" id="1.20.150.20">
    <property type="entry name" value="ATP synthase alpha/beta chain, C-terminal domain"/>
    <property type="match status" value="1"/>
</dbReference>
<evidence type="ECO:0000256" key="12">
    <source>
        <dbReference type="RuleBase" id="RU000339"/>
    </source>
</evidence>
<evidence type="ECO:0000256" key="10">
    <source>
        <dbReference type="ARBA" id="ARBA00023196"/>
    </source>
</evidence>
<dbReference type="InterPro" id="IPR004100">
    <property type="entry name" value="ATPase_F1/V1/A1_a/bsu_N"/>
</dbReference>
<evidence type="ECO:0000256" key="1">
    <source>
        <dbReference type="ARBA" id="ARBA00004273"/>
    </source>
</evidence>
<keyword evidence="9" id="KW-0472">Membrane</keyword>
<evidence type="ECO:0000313" key="17">
    <source>
        <dbReference type="Proteomes" id="UP000012174"/>
    </source>
</evidence>
<sequence length="590" mass="63701">MFRNALRQSTRAVSAISASGRVAATRNAAPAANIIARSYAADAKASPTEVSSILEQRIRGVSEESSLAETGRVLSVGDGIARVHGMANVQAEELVEFASGVKGMCMNLEAGQVGVVLFGSDRLVKEGETVKRTGEIVDVPVGPEMLGRVVDALGNPIDGKGPLNTKERRRAQLKAPGILPRQSVNQPVQTGLKSVDAMVPIGRGQRELIIGDRQTGKTAVALDAILNQKRWNDSNDETKKLYCVYVAIGQKRSTVAQLVKTLEENDAMKYSIVVAATASEAAPLQYIAPFTGAHKEQVRLAAGGAPKTVSAETMRSRKFAARKKASKAFYSCVAEWFMVNGKHSLLVLDDLSKQAVAYRQMSLLLRRPPGREAYPGDVFYLHSRLLERAAKLNDKHGGGSMTALPIIETQGGDVSAYIPTNVISITDGQIFLEAELFYKGVRPAINVGLSVSRVGSAAQLRAMKQVAGSLKLFLAQYREVAAFAQFGSDLDAATKQTLSRGERLTELLKQKQYSPMAVNEMVPLIFAGVNGFLDSVPVAKILQWEADFLAHLKTNEADLLATIDKEGALSKELETRVRDVTLNFTKSFIS</sequence>
<dbReference type="FunFam" id="1.20.150.20:FF:000001">
    <property type="entry name" value="ATP synthase subunit alpha"/>
    <property type="match status" value="1"/>
</dbReference>
<dbReference type="GO" id="GO:0042645">
    <property type="term" value="C:mitochondrial nucleoid"/>
    <property type="evidence" value="ECO:0007669"/>
    <property type="project" value="EnsemblFungi"/>
</dbReference>
<dbReference type="GO" id="GO:0046933">
    <property type="term" value="F:proton-transporting ATP synthase activity, rotational mechanism"/>
    <property type="evidence" value="ECO:0007669"/>
    <property type="project" value="EnsemblFungi"/>
</dbReference>
<dbReference type="SUPFAM" id="SSF47917">
    <property type="entry name" value="C-terminal domain of alpha and beta subunits of F1 ATP synthase"/>
    <property type="match status" value="1"/>
</dbReference>
<keyword evidence="17" id="KW-1185">Reference proteome</keyword>
<dbReference type="GO" id="GO:0043531">
    <property type="term" value="F:ADP binding"/>
    <property type="evidence" value="ECO:0007669"/>
    <property type="project" value="TreeGrafter"/>
</dbReference>
<keyword evidence="7" id="KW-0067">ATP-binding</keyword>
<dbReference type="OrthoDB" id="9805536at2759"/>
<dbReference type="EMBL" id="KB705806">
    <property type="protein sequence ID" value="EMR70644.1"/>
    <property type="molecule type" value="Genomic_DNA"/>
</dbReference>
<dbReference type="PANTHER" id="PTHR48082">
    <property type="entry name" value="ATP SYNTHASE SUBUNIT ALPHA, MITOCHONDRIAL"/>
    <property type="match status" value="1"/>
</dbReference>
<evidence type="ECO:0000259" key="15">
    <source>
        <dbReference type="Pfam" id="PF02874"/>
    </source>
</evidence>
<comment type="similarity">
    <text evidence="2 12">Belongs to the ATPase alpha/beta chains family.</text>
</comment>
<proteinExistence type="inferred from homology"/>
<dbReference type="Gene3D" id="3.40.50.300">
    <property type="entry name" value="P-loop containing nucleotide triphosphate hydrolases"/>
    <property type="match status" value="2"/>
</dbReference>
<reference evidence="17" key="1">
    <citation type="journal article" date="2013" name="Genome Announc.">
        <title>Draft genome sequence of the grapevine dieback fungus Eutypa lata UCR-EL1.</title>
        <authorList>
            <person name="Blanco-Ulate B."/>
            <person name="Rolshausen P.E."/>
            <person name="Cantu D."/>
        </authorList>
    </citation>
    <scope>NUCLEOTIDE SEQUENCE [LARGE SCALE GENOMIC DNA]</scope>
    <source>
        <strain evidence="17">UCR-EL1</strain>
    </source>
</reference>
<dbReference type="STRING" id="1287681.M7SVM7"/>
<dbReference type="InterPro" id="IPR020003">
    <property type="entry name" value="ATPase_a/bsu_AS"/>
</dbReference>
<keyword evidence="6 12" id="KW-0375">Hydrogen ion transport</keyword>
<feature type="domain" description="ATP synthase alpha subunit C-terminal" evidence="14">
    <location>
        <begin position="459"/>
        <end position="580"/>
    </location>
</feature>
<dbReference type="OMA" id="INQRDNW"/>
<dbReference type="FunFam" id="3.40.50.300:FF:004039">
    <property type="entry name" value="ATP synthase subunit alpha, mitochondrial"/>
    <property type="match status" value="1"/>
</dbReference>
<dbReference type="GO" id="GO:0016887">
    <property type="term" value="F:ATP hydrolysis activity"/>
    <property type="evidence" value="ECO:0007669"/>
    <property type="project" value="EnsemblFungi"/>
</dbReference>
<protein>
    <recommendedName>
        <fullName evidence="3">ATP synthase subunit alpha, mitochondrial</fullName>
    </recommendedName>
</protein>
<evidence type="ECO:0000256" key="3">
    <source>
        <dbReference type="ARBA" id="ARBA00016087"/>
    </source>
</evidence>
<dbReference type="InterPro" id="IPR000793">
    <property type="entry name" value="ATP_synth_asu_C"/>
</dbReference>
<dbReference type="InterPro" id="IPR036121">
    <property type="entry name" value="ATPase_F1/V1/A1_a/bsu_N_sf"/>
</dbReference>
<dbReference type="Gene3D" id="2.40.30.20">
    <property type="match status" value="1"/>
</dbReference>
<dbReference type="InterPro" id="IPR038376">
    <property type="entry name" value="ATP_synth_asu_C_sf"/>
</dbReference>
<dbReference type="InterPro" id="IPR027417">
    <property type="entry name" value="P-loop_NTPase"/>
</dbReference>
<dbReference type="InterPro" id="IPR023366">
    <property type="entry name" value="ATP_synth_asu-like_sf"/>
</dbReference>